<name>A0A0R1LE93_9LACO</name>
<dbReference type="STRING" id="1423715.FD25_GL001449"/>
<dbReference type="InterPro" id="IPR043129">
    <property type="entry name" value="ATPase_NBD"/>
</dbReference>
<dbReference type="PANTHER" id="PTHR43095:SF5">
    <property type="entry name" value="XYLULOSE KINASE"/>
    <property type="match status" value="1"/>
</dbReference>
<dbReference type="Pfam" id="PF02782">
    <property type="entry name" value="FGGY_C"/>
    <property type="match status" value="1"/>
</dbReference>
<dbReference type="AlphaFoldDB" id="A0A0R1LE93"/>
<evidence type="ECO:0000256" key="1">
    <source>
        <dbReference type="ARBA" id="ARBA00009156"/>
    </source>
</evidence>
<dbReference type="EMBL" id="AZDV01000028">
    <property type="protein sequence ID" value="KRK94118.1"/>
    <property type="molecule type" value="Genomic_DNA"/>
</dbReference>
<dbReference type="InterPro" id="IPR018485">
    <property type="entry name" value="FGGY_C"/>
</dbReference>
<evidence type="ECO:0000259" key="4">
    <source>
        <dbReference type="Pfam" id="PF00370"/>
    </source>
</evidence>
<organism evidence="6 7">
    <name type="scientific">Levilactobacillus acidifarinae DSM 19394 = JCM 15949</name>
    <dbReference type="NCBI Taxonomy" id="1423715"/>
    <lineage>
        <taxon>Bacteria</taxon>
        <taxon>Bacillati</taxon>
        <taxon>Bacillota</taxon>
        <taxon>Bacilli</taxon>
        <taxon>Lactobacillales</taxon>
        <taxon>Lactobacillaceae</taxon>
        <taxon>Levilactobacillus</taxon>
    </lineage>
</organism>
<feature type="domain" description="Carbohydrate kinase FGGY N-terminal" evidence="4">
    <location>
        <begin position="3"/>
        <end position="251"/>
    </location>
</feature>
<dbReference type="PIRSF" id="PIRSF000538">
    <property type="entry name" value="GlpK"/>
    <property type="match status" value="1"/>
</dbReference>
<evidence type="ECO:0000313" key="6">
    <source>
        <dbReference type="EMBL" id="KRK94118.1"/>
    </source>
</evidence>
<dbReference type="OrthoDB" id="9805576at2"/>
<dbReference type="GO" id="GO:0005975">
    <property type="term" value="P:carbohydrate metabolic process"/>
    <property type="evidence" value="ECO:0007669"/>
    <property type="project" value="InterPro"/>
</dbReference>
<dbReference type="CDD" id="cd07804">
    <property type="entry name" value="ASKHA_NBD_FGGY_RrXK-like"/>
    <property type="match status" value="1"/>
</dbReference>
<dbReference type="RefSeq" id="WP_057804828.1">
    <property type="nucleotide sequence ID" value="NZ_AZDV01000028.1"/>
</dbReference>
<keyword evidence="3 6" id="KW-0418">Kinase</keyword>
<feature type="domain" description="Carbohydrate kinase FGGY C-terminal" evidence="5">
    <location>
        <begin position="288"/>
        <end position="455"/>
    </location>
</feature>
<dbReference type="Proteomes" id="UP000051955">
    <property type="component" value="Unassembled WGS sequence"/>
</dbReference>
<dbReference type="SUPFAM" id="SSF53067">
    <property type="entry name" value="Actin-like ATPase domain"/>
    <property type="match status" value="2"/>
</dbReference>
<sequence length="526" mass="57281">MKYLIGTDIGTSGTKSILMDTEGHLIAQDLEEYDVLTPKPLWAEQWPSVWVDGLKKSIQKTVEKAGVDPHDIKGVGISGLYGGSGIPVDEHMKPVRPCLIWMDRRAEDEVAWVKEHIDGDRLTEITGNDVVDPYYGYTKILWIKNHEPENWKKTRMFLPPSNYAIYELTGKVAIDHTAAGNLGGFYDVNTNTWSKEMLDAMGVPESMMPMPIVDSTTIVGGLTADAAKELGLLAGTPVISGGVDVGAANVGMGVFKPGKYVAAIGQSMNAALVSEKPIKGQGLIVWPYPYKSENLVYNFSGSATAGAITKWFRDTFAQEEVAAQKAGGDNAYVALNKEAKKLNIGPGSEGLVVLPYFMGERAPIWNSDAKGLIFGLSLVHTKAHIYHAFQEAVCYALRHSIESTGRDLGDYIIIAGGVTNSKDWVQMFADVTGYAVRTPIEDAEANLGDVMLAGIGTGILDVDDVQKWQVLGDPVEPDAKRHAVYNQYYTMYRKLYQDLVGDMHGLTKLAKLDANVASDKDPVSAK</sequence>
<dbReference type="InterPro" id="IPR000577">
    <property type="entry name" value="Carb_kinase_FGGY"/>
</dbReference>
<reference evidence="6 7" key="1">
    <citation type="journal article" date="2015" name="Genome Announc.">
        <title>Expanding the biotechnology potential of lactobacilli through comparative genomics of 213 strains and associated genera.</title>
        <authorList>
            <person name="Sun Z."/>
            <person name="Harris H.M."/>
            <person name="McCann A."/>
            <person name="Guo C."/>
            <person name="Argimon S."/>
            <person name="Zhang W."/>
            <person name="Yang X."/>
            <person name="Jeffery I.B."/>
            <person name="Cooney J.C."/>
            <person name="Kagawa T.F."/>
            <person name="Liu W."/>
            <person name="Song Y."/>
            <person name="Salvetti E."/>
            <person name="Wrobel A."/>
            <person name="Rasinkangas P."/>
            <person name="Parkhill J."/>
            <person name="Rea M.C."/>
            <person name="O'Sullivan O."/>
            <person name="Ritari J."/>
            <person name="Douillard F.P."/>
            <person name="Paul Ross R."/>
            <person name="Yang R."/>
            <person name="Briner A.E."/>
            <person name="Felis G.E."/>
            <person name="de Vos W.M."/>
            <person name="Barrangou R."/>
            <person name="Klaenhammer T.R."/>
            <person name="Caufield P.W."/>
            <person name="Cui Y."/>
            <person name="Zhang H."/>
            <person name="O'Toole P.W."/>
        </authorList>
    </citation>
    <scope>NUCLEOTIDE SEQUENCE [LARGE SCALE GENOMIC DNA]</scope>
    <source>
        <strain evidence="6 7">DSM 19394</strain>
    </source>
</reference>
<evidence type="ECO:0000256" key="2">
    <source>
        <dbReference type="ARBA" id="ARBA00022679"/>
    </source>
</evidence>
<dbReference type="InterPro" id="IPR050406">
    <property type="entry name" value="FGGY_Carb_Kinase"/>
</dbReference>
<protein>
    <submittedName>
        <fullName evidence="6">Carbohydrate kinase, FGGY family protein</fullName>
    </submittedName>
</protein>
<keyword evidence="2" id="KW-0808">Transferase</keyword>
<evidence type="ECO:0000259" key="5">
    <source>
        <dbReference type="Pfam" id="PF02782"/>
    </source>
</evidence>
<evidence type="ECO:0000313" key="7">
    <source>
        <dbReference type="Proteomes" id="UP000051955"/>
    </source>
</evidence>
<evidence type="ECO:0000256" key="3">
    <source>
        <dbReference type="ARBA" id="ARBA00022777"/>
    </source>
</evidence>
<dbReference type="Gene3D" id="3.30.420.40">
    <property type="match status" value="2"/>
</dbReference>
<proteinExistence type="inferred from homology"/>
<dbReference type="PATRIC" id="fig|1423715.3.peg.1485"/>
<dbReference type="InterPro" id="IPR018484">
    <property type="entry name" value="FGGY_N"/>
</dbReference>
<keyword evidence="7" id="KW-1185">Reference proteome</keyword>
<dbReference type="GO" id="GO:0016301">
    <property type="term" value="F:kinase activity"/>
    <property type="evidence" value="ECO:0007669"/>
    <property type="project" value="UniProtKB-KW"/>
</dbReference>
<dbReference type="Pfam" id="PF00370">
    <property type="entry name" value="FGGY_N"/>
    <property type="match status" value="1"/>
</dbReference>
<comment type="caution">
    <text evidence="6">The sequence shown here is derived from an EMBL/GenBank/DDBJ whole genome shotgun (WGS) entry which is preliminary data.</text>
</comment>
<gene>
    <name evidence="6" type="ORF">FD25_GL001449</name>
</gene>
<dbReference type="PANTHER" id="PTHR43095">
    <property type="entry name" value="SUGAR KINASE"/>
    <property type="match status" value="1"/>
</dbReference>
<comment type="similarity">
    <text evidence="1">Belongs to the FGGY kinase family.</text>
</comment>
<accession>A0A0R1LE93</accession>